<dbReference type="CDD" id="cd11529">
    <property type="entry name" value="NTP-PPase_MazG_Cterm"/>
    <property type="match status" value="1"/>
</dbReference>
<keyword evidence="1" id="KW-0175">Coiled coil</keyword>
<sequence length="490" mass="55324">MAVIHVVGLGPGDMSGLPMGTYQLLQSGLPVVLRTRIHPVVDELQQRGMTFDSFDDIYETSEQFDEAYRLMADRLFERALSDGDFIYAVPGHPLVAEQSVQNLIHAQVEGVEVKVGPGQSFFDVATAKLRIDPIDGLLLLDGTTLQARMLNPNVHMLIAQVYQPAIATEVKLTLMELFADDYEVTVLRAAGVEGQEQIEQVPLYELDRLDWVDHLTTVYVPPVKEMQHRTRDLWEAVDIVAKLRSPGGCPWDRKQTHETLRKYVIEEAYEVAEAIDEEDYDHLADELGDLLLQVLLHAQIAEEFGEFSIRDVFERLANKLIRRHPHVFGDVSASDVDRANELWDAVKETEREIHPSTLMADVSLAGPALMVATDVQKKAAKVGFDWKQVKDVLEKIKEEMNELEAEVKEGTETDAFDEELGDLLFACVNLSRFLGKDAESLLMGATRKFVERFNLVEASVNDSGRDWNDYGPKELDELWNHAKILLKNKN</sequence>
<dbReference type="Proteomes" id="UP001164803">
    <property type="component" value="Chromosome"/>
</dbReference>
<dbReference type="EMBL" id="CP104064">
    <property type="protein sequence ID" value="WAH37335.1"/>
    <property type="molecule type" value="Genomic_DNA"/>
</dbReference>
<evidence type="ECO:0000256" key="1">
    <source>
        <dbReference type="SAM" id="Coils"/>
    </source>
</evidence>
<dbReference type="NCBIfam" id="TIGR00444">
    <property type="entry name" value="mazG"/>
    <property type="match status" value="1"/>
</dbReference>
<dbReference type="NCBIfam" id="NF007113">
    <property type="entry name" value="PRK09562.1"/>
    <property type="match status" value="1"/>
</dbReference>
<evidence type="ECO:0000259" key="3">
    <source>
        <dbReference type="Pfam" id="PF03819"/>
    </source>
</evidence>
<dbReference type="GO" id="GO:0047429">
    <property type="term" value="F:nucleoside triphosphate diphosphatase activity"/>
    <property type="evidence" value="ECO:0007669"/>
    <property type="project" value="UniProtKB-EC"/>
</dbReference>
<dbReference type="EC" id="3.6.1.9" evidence="4"/>
<evidence type="ECO:0000313" key="4">
    <source>
        <dbReference type="EMBL" id="WAH37335.1"/>
    </source>
</evidence>
<gene>
    <name evidence="4" type="primary">mazG</name>
    <name evidence="4" type="ORF">NZD86_01965</name>
</gene>
<dbReference type="SUPFAM" id="SSF53790">
    <property type="entry name" value="Tetrapyrrole methylase"/>
    <property type="match status" value="1"/>
</dbReference>
<dbReference type="InterPro" id="IPR048015">
    <property type="entry name" value="NTP-PPase_MazG-like_N"/>
</dbReference>
<feature type="coiled-coil region" evidence="1">
    <location>
        <begin position="386"/>
        <end position="413"/>
    </location>
</feature>
<feature type="domain" description="NTP pyrophosphohydrolase MazG-like" evidence="3">
    <location>
        <begin position="255"/>
        <end position="328"/>
    </location>
</feature>
<dbReference type="PANTHER" id="PTHR30522">
    <property type="entry name" value="NUCLEOSIDE TRIPHOSPHATE PYROPHOSPHOHYDROLASE"/>
    <property type="match status" value="1"/>
</dbReference>
<dbReference type="CDD" id="cd11723">
    <property type="entry name" value="YabN_N_like"/>
    <property type="match status" value="1"/>
</dbReference>
<protein>
    <submittedName>
        <fullName evidence="4">Nucleoside triphosphate pyrophosphohydrolase</fullName>
        <ecNumber evidence="4">3.6.1.9</ecNumber>
    </submittedName>
</protein>
<name>A0ABY6Z381_9BACL</name>
<reference evidence="4" key="1">
    <citation type="submission" date="2022-08" db="EMBL/GenBank/DDBJ databases">
        <title>Alicyclobacillus dauci DSM2870, complete genome.</title>
        <authorList>
            <person name="Wang Q."/>
            <person name="Cai R."/>
            <person name="Wang Z."/>
        </authorList>
    </citation>
    <scope>NUCLEOTIDE SEQUENCE</scope>
    <source>
        <strain evidence="4">DSM 28700</strain>
    </source>
</reference>
<evidence type="ECO:0000313" key="5">
    <source>
        <dbReference type="Proteomes" id="UP001164803"/>
    </source>
</evidence>
<keyword evidence="4" id="KW-0378">Hydrolase</keyword>
<dbReference type="Pfam" id="PF00590">
    <property type="entry name" value="TP_methylase"/>
    <property type="match status" value="1"/>
</dbReference>
<accession>A0ABY6Z381</accession>
<dbReference type="InterPro" id="IPR048011">
    <property type="entry name" value="NTP-PPase_MazG-like_C"/>
</dbReference>
<evidence type="ECO:0000259" key="2">
    <source>
        <dbReference type="Pfam" id="PF00590"/>
    </source>
</evidence>
<dbReference type="InterPro" id="IPR000878">
    <property type="entry name" value="4pyrrol_Mease"/>
</dbReference>
<dbReference type="InterPro" id="IPR011551">
    <property type="entry name" value="NTP_PyrPHydrolase_MazG"/>
</dbReference>
<dbReference type="InterPro" id="IPR035996">
    <property type="entry name" value="4pyrrol_Methylase_sf"/>
</dbReference>
<dbReference type="InterPro" id="IPR014777">
    <property type="entry name" value="4pyrrole_Mease_sub1"/>
</dbReference>
<keyword evidence="5" id="KW-1185">Reference proteome</keyword>
<organism evidence="4 5">
    <name type="scientific">Alicyclobacillus dauci</name>
    <dbReference type="NCBI Taxonomy" id="1475485"/>
    <lineage>
        <taxon>Bacteria</taxon>
        <taxon>Bacillati</taxon>
        <taxon>Bacillota</taxon>
        <taxon>Bacilli</taxon>
        <taxon>Bacillales</taxon>
        <taxon>Alicyclobacillaceae</taxon>
        <taxon>Alicyclobacillus</taxon>
    </lineage>
</organism>
<dbReference type="PIRSF" id="PIRSF002845">
    <property type="entry name" value="Ttrprl_mtas_MazG"/>
    <property type="match status" value="1"/>
</dbReference>
<dbReference type="CDD" id="cd11528">
    <property type="entry name" value="NTP-PPase_MazG_Nterm"/>
    <property type="match status" value="1"/>
</dbReference>
<proteinExistence type="predicted"/>
<dbReference type="SUPFAM" id="SSF101386">
    <property type="entry name" value="all-alpha NTP pyrophosphatases"/>
    <property type="match status" value="2"/>
</dbReference>
<dbReference type="PANTHER" id="PTHR30522:SF0">
    <property type="entry name" value="NUCLEOSIDE TRIPHOSPHATE PYROPHOSPHOHYDROLASE"/>
    <property type="match status" value="1"/>
</dbReference>
<dbReference type="InterPro" id="IPR004518">
    <property type="entry name" value="MazG-like_dom"/>
</dbReference>
<dbReference type="Gene3D" id="1.10.287.1080">
    <property type="entry name" value="MazG-like"/>
    <property type="match status" value="2"/>
</dbReference>
<dbReference type="InterPro" id="IPR024180">
    <property type="entry name" value="Tetrapyrrole_Mease/MazG_pred"/>
</dbReference>
<dbReference type="Gene3D" id="3.40.1010.10">
    <property type="entry name" value="Cobalt-precorrin-4 Transmethylase, Domain 1"/>
    <property type="match status" value="1"/>
</dbReference>
<dbReference type="InterPro" id="IPR035013">
    <property type="entry name" value="YabN_N"/>
</dbReference>
<feature type="domain" description="NTP pyrophosphohydrolase MazG-like" evidence="3">
    <location>
        <begin position="391"/>
        <end position="452"/>
    </location>
</feature>
<dbReference type="RefSeq" id="WP_268044815.1">
    <property type="nucleotide sequence ID" value="NZ_CP104064.1"/>
</dbReference>
<feature type="domain" description="Tetrapyrrole methylase" evidence="2">
    <location>
        <begin position="4"/>
        <end position="206"/>
    </location>
</feature>
<dbReference type="Pfam" id="PF03819">
    <property type="entry name" value="MazG"/>
    <property type="match status" value="2"/>
</dbReference>